<protein>
    <recommendedName>
        <fullName evidence="4">Flagellar motor switch protein FliG C-terminal domain-containing protein</fullName>
    </recommendedName>
</protein>
<evidence type="ECO:0008006" key="4">
    <source>
        <dbReference type="Google" id="ProtNLM"/>
    </source>
</evidence>
<dbReference type="EMBL" id="QFZU02000081">
    <property type="protein sequence ID" value="RGA03459.1"/>
    <property type="molecule type" value="Genomic_DNA"/>
</dbReference>
<feature type="region of interest" description="Disordered" evidence="1">
    <location>
        <begin position="131"/>
        <end position="153"/>
    </location>
</feature>
<evidence type="ECO:0000313" key="3">
    <source>
        <dbReference type="Proteomes" id="UP000262538"/>
    </source>
</evidence>
<evidence type="ECO:0000256" key="1">
    <source>
        <dbReference type="SAM" id="MobiDB-lite"/>
    </source>
</evidence>
<organism evidence="2 3">
    <name type="scientific">Microbispora triticiradicis</name>
    <dbReference type="NCBI Taxonomy" id="2200763"/>
    <lineage>
        <taxon>Bacteria</taxon>
        <taxon>Bacillati</taxon>
        <taxon>Actinomycetota</taxon>
        <taxon>Actinomycetes</taxon>
        <taxon>Streptosporangiales</taxon>
        <taxon>Streptosporangiaceae</taxon>
        <taxon>Microbispora</taxon>
    </lineage>
</organism>
<gene>
    <name evidence="2" type="ORF">DI270_019070</name>
</gene>
<dbReference type="Proteomes" id="UP000262538">
    <property type="component" value="Unassembled WGS sequence"/>
</dbReference>
<dbReference type="RefSeq" id="WP_111701249.1">
    <property type="nucleotide sequence ID" value="NZ_QFZU02000081.1"/>
</dbReference>
<reference evidence="2 3" key="1">
    <citation type="submission" date="2018-08" db="EMBL/GenBank/DDBJ databases">
        <title>Microbispora. triticiradicis sp. nov., a novel actinomycete isolated from the root of wheat (Triticum aestivum L.)).</title>
        <authorList>
            <person name="Han C."/>
        </authorList>
    </citation>
    <scope>NUCLEOTIDE SEQUENCE [LARGE SCALE GENOMIC DNA]</scope>
    <source>
        <strain evidence="2 3">NEAU-HRDPA2-9</strain>
    </source>
</reference>
<keyword evidence="3" id="KW-1185">Reference proteome</keyword>
<feature type="compositionally biased region" description="Basic and acidic residues" evidence="1">
    <location>
        <begin position="144"/>
        <end position="153"/>
    </location>
</feature>
<accession>A0ABX9LHM0</accession>
<name>A0ABX9LHM0_9ACTN</name>
<sequence>MGKFKGRLAFLRDLDALGPTQAWLESVPSEKIAHFAGEARVTNVADLRKVLDEDKRFTLIVSLLHTVRTGVRDDVVTMFCKWMTAIHTKGRDQLETLQEVHRAESERLLGVFGDVLDGVREALIPAEQQTGYESAGAAANAQENRGRAADRGG</sequence>
<proteinExistence type="predicted"/>
<comment type="caution">
    <text evidence="2">The sequence shown here is derived from an EMBL/GenBank/DDBJ whole genome shotgun (WGS) entry which is preliminary data.</text>
</comment>
<evidence type="ECO:0000313" key="2">
    <source>
        <dbReference type="EMBL" id="RGA03459.1"/>
    </source>
</evidence>